<feature type="transmembrane region" description="Helical" evidence="1">
    <location>
        <begin position="38"/>
        <end position="56"/>
    </location>
</feature>
<comment type="caution">
    <text evidence="2">The sequence shown here is derived from an EMBL/GenBank/DDBJ whole genome shotgun (WGS) entry which is preliminary data.</text>
</comment>
<evidence type="ECO:0000313" key="2">
    <source>
        <dbReference type="EMBL" id="TFV39702.1"/>
    </source>
</evidence>
<dbReference type="OrthoDB" id="7027265at2"/>
<evidence type="ECO:0000313" key="3">
    <source>
        <dbReference type="Proteomes" id="UP000297966"/>
    </source>
</evidence>
<keyword evidence="3" id="KW-1185">Reference proteome</keyword>
<feature type="transmembrane region" description="Helical" evidence="1">
    <location>
        <begin position="6"/>
        <end position="31"/>
    </location>
</feature>
<accession>A0A4Y9LD59</accession>
<dbReference type="RefSeq" id="WP_135178776.1">
    <property type="nucleotide sequence ID" value="NZ_JBIYER010000001.1"/>
</dbReference>
<feature type="transmembrane region" description="Helical" evidence="1">
    <location>
        <begin position="76"/>
        <end position="105"/>
    </location>
</feature>
<dbReference type="EMBL" id="SPQT01000035">
    <property type="protein sequence ID" value="TFV39702.1"/>
    <property type="molecule type" value="Genomic_DNA"/>
</dbReference>
<dbReference type="Proteomes" id="UP000297966">
    <property type="component" value="Unassembled WGS sequence"/>
</dbReference>
<proteinExistence type="predicted"/>
<protein>
    <submittedName>
        <fullName evidence="2">Uncharacterized protein</fullName>
    </submittedName>
</protein>
<evidence type="ECO:0000256" key="1">
    <source>
        <dbReference type="SAM" id="Phobius"/>
    </source>
</evidence>
<dbReference type="AlphaFoldDB" id="A0A4Y9LD59"/>
<organism evidence="2 3">
    <name type="scientific">Bradyrhizobium niftali</name>
    <dbReference type="NCBI Taxonomy" id="2560055"/>
    <lineage>
        <taxon>Bacteria</taxon>
        <taxon>Pseudomonadati</taxon>
        <taxon>Pseudomonadota</taxon>
        <taxon>Alphaproteobacteria</taxon>
        <taxon>Hyphomicrobiales</taxon>
        <taxon>Nitrobacteraceae</taxon>
        <taxon>Bradyrhizobium</taxon>
    </lineage>
</organism>
<keyword evidence="1" id="KW-0812">Transmembrane</keyword>
<sequence length="115" mass="12177">MKNALTFAAIAEAATGLALLIVPSLVVQLLLREQLTGVAIPVARVAGIALVGLGIACWPGPPLVGMLTYNALVTLFLAYLGFAGGLTGVLLWPVVVLHFILTVLLTREFTRIRRD</sequence>
<keyword evidence="1" id="KW-0472">Membrane</keyword>
<name>A0A4Y9LD59_9BRAD</name>
<reference evidence="2 3" key="1">
    <citation type="submission" date="2019-03" db="EMBL/GenBank/DDBJ databases">
        <title>Bradyrhizobium diversity isolated from nodules of Chamaecrista fasciculata.</title>
        <authorList>
            <person name="Klepa M.S."/>
            <person name="Urquiaga M.O."/>
            <person name="Hungria M."/>
            <person name="Delamuta J.R."/>
        </authorList>
    </citation>
    <scope>NUCLEOTIDE SEQUENCE [LARGE SCALE GENOMIC DNA]</scope>
    <source>
        <strain evidence="2 3">CNPSo 3448</strain>
    </source>
</reference>
<gene>
    <name evidence="2" type="ORF">E4K65_39990</name>
</gene>
<keyword evidence="1" id="KW-1133">Transmembrane helix</keyword>